<dbReference type="EMBL" id="FOHV01000005">
    <property type="protein sequence ID" value="SES93342.1"/>
    <property type="molecule type" value="Genomic_DNA"/>
</dbReference>
<evidence type="ECO:0000313" key="13">
    <source>
        <dbReference type="Proteomes" id="UP000242642"/>
    </source>
</evidence>
<comment type="catalytic activity">
    <reaction evidence="7 8">
        <text>cytidine(34) in tRNA(Ile2) + L-lysine + ATP = lysidine(34) in tRNA(Ile2) + AMP + diphosphate + H(+)</text>
        <dbReference type="Rhea" id="RHEA:43744"/>
        <dbReference type="Rhea" id="RHEA-COMP:10625"/>
        <dbReference type="Rhea" id="RHEA-COMP:10670"/>
        <dbReference type="ChEBI" id="CHEBI:15378"/>
        <dbReference type="ChEBI" id="CHEBI:30616"/>
        <dbReference type="ChEBI" id="CHEBI:32551"/>
        <dbReference type="ChEBI" id="CHEBI:33019"/>
        <dbReference type="ChEBI" id="CHEBI:82748"/>
        <dbReference type="ChEBI" id="CHEBI:83665"/>
        <dbReference type="ChEBI" id="CHEBI:456215"/>
        <dbReference type="EC" id="6.3.4.19"/>
    </reaction>
</comment>
<accession>A0A1I0AGD5</accession>
<dbReference type="InterPro" id="IPR012795">
    <property type="entry name" value="tRNA_Ile_lys_synt_N"/>
</dbReference>
<dbReference type="EC" id="6.3.4.19" evidence="8"/>
<dbReference type="Gene3D" id="3.40.50.620">
    <property type="entry name" value="HUPs"/>
    <property type="match status" value="1"/>
</dbReference>
<dbReference type="Pfam" id="PF11734">
    <property type="entry name" value="TilS_C"/>
    <property type="match status" value="1"/>
</dbReference>
<keyword evidence="5 8" id="KW-0547">Nucleotide-binding</keyword>
<evidence type="ECO:0000256" key="1">
    <source>
        <dbReference type="ARBA" id="ARBA00004496"/>
    </source>
</evidence>
<evidence type="ECO:0000256" key="6">
    <source>
        <dbReference type="ARBA" id="ARBA00022840"/>
    </source>
</evidence>
<dbReference type="PANTHER" id="PTHR43033:SF1">
    <property type="entry name" value="TRNA(ILE)-LYSIDINE SYNTHASE-RELATED"/>
    <property type="match status" value="1"/>
</dbReference>
<dbReference type="InterPro" id="IPR014729">
    <property type="entry name" value="Rossmann-like_a/b/a_fold"/>
</dbReference>
<name>A0A1I0AGD5_9GAMM</name>
<dbReference type="OrthoDB" id="9807403at2"/>
<dbReference type="NCBIfam" id="TIGR02432">
    <property type="entry name" value="lysidine_TilS_N"/>
    <property type="match status" value="1"/>
</dbReference>
<keyword evidence="13" id="KW-1185">Reference proteome</keyword>
<feature type="domain" description="Lysidine-tRNA(Ile) synthetase C-terminal" evidence="11">
    <location>
        <begin position="455"/>
        <end position="513"/>
    </location>
</feature>
<evidence type="ECO:0000313" key="12">
    <source>
        <dbReference type="EMBL" id="SES93342.1"/>
    </source>
</evidence>
<dbReference type="AlphaFoldDB" id="A0A1I0AGD5"/>
<proteinExistence type="inferred from homology"/>
<evidence type="ECO:0000259" key="11">
    <source>
        <dbReference type="Pfam" id="PF11734"/>
    </source>
</evidence>
<evidence type="ECO:0000256" key="4">
    <source>
        <dbReference type="ARBA" id="ARBA00022694"/>
    </source>
</evidence>
<feature type="domain" description="tRNA(Ile)-lysidine synthase substrate-binding" evidence="10">
    <location>
        <begin position="313"/>
        <end position="387"/>
    </location>
</feature>
<dbReference type="Pfam" id="PF01171">
    <property type="entry name" value="ATP_bind_3"/>
    <property type="match status" value="1"/>
</dbReference>
<evidence type="ECO:0000256" key="3">
    <source>
        <dbReference type="ARBA" id="ARBA00022598"/>
    </source>
</evidence>
<dbReference type="Proteomes" id="UP000242642">
    <property type="component" value="Unassembled WGS sequence"/>
</dbReference>
<feature type="binding site" evidence="8">
    <location>
        <begin position="66"/>
        <end position="71"/>
    </location>
    <ligand>
        <name>ATP</name>
        <dbReference type="ChEBI" id="CHEBI:30616"/>
    </ligand>
</feature>
<dbReference type="HAMAP" id="MF_01161">
    <property type="entry name" value="tRNA_Ile_lys_synt"/>
    <property type="match status" value="1"/>
</dbReference>
<dbReference type="InterPro" id="IPR015262">
    <property type="entry name" value="tRNA_Ile_lys_synt_subst-bd"/>
</dbReference>
<keyword evidence="3 8" id="KW-0436">Ligase</keyword>
<dbReference type="GO" id="GO:0005524">
    <property type="term" value="F:ATP binding"/>
    <property type="evidence" value="ECO:0007669"/>
    <property type="project" value="UniProtKB-UniRule"/>
</dbReference>
<dbReference type="InterPro" id="IPR012094">
    <property type="entry name" value="tRNA_Ile_lys_synt"/>
</dbReference>
<dbReference type="STRING" id="1123402.SAMN02583745_00950"/>
<comment type="domain">
    <text evidence="8">The N-terminal region contains the highly conserved SGGXDS motif, predicted to be a P-loop motif involved in ATP binding.</text>
</comment>
<dbReference type="Pfam" id="PF09179">
    <property type="entry name" value="TilS"/>
    <property type="match status" value="1"/>
</dbReference>
<dbReference type="InterPro" id="IPR011063">
    <property type="entry name" value="TilS/TtcA_N"/>
</dbReference>
<sequence>MTILKDSECSDALLKQIAHFFHINSPKLTRSPYSATRFSTFEHTLGMQENSPPLITSALTLLVGLSGGLDSVVLLDLMVRLKQNLGQAKQMMQTCLVNDENQSFPKLNFTIKSIRAIYVHHGLSKNADDWARHCQMLCDEYGIPLVIQRVHVDTKLNGIEAGARKARYEAFKQHLLPSDVLLTAQHQDDQAETFMLALKRGSGPLGLGGMLPIRQLDSLHWHARPLLEFSRCELEHYAHTYSLKWINDESNDNDAFDRNFLRLNVMPILQERWPYFQQAVARSAELCQSQERLLDELLAPVLDSIIEKREQSLDIEALRTFTDEKRYAVIRRWCQLVKLHSPTNDQIRRIWSEVALSRQDSHAMVEMGYSPDQNVMLQVKRYHNRLYKVLLPVNTSNHDNLYILELNQSEIPIPQLTTTVTRERIIKDLLRLAESLQLTQDEIVRYKTYFEQQPITIRFGLPSSFQVSIIGQDRGKTIKKIWQIFNIPPWKRHFIPYFFIKDKLLMGGELFLAKLD</sequence>
<dbReference type="SUPFAM" id="SSF56037">
    <property type="entry name" value="PheT/TilS domain"/>
    <property type="match status" value="1"/>
</dbReference>
<dbReference type="SUPFAM" id="SSF82829">
    <property type="entry name" value="MesJ substrate recognition domain-like"/>
    <property type="match status" value="1"/>
</dbReference>
<organism evidence="12 13">
    <name type="scientific">Thorsellia anophelis DSM 18579</name>
    <dbReference type="NCBI Taxonomy" id="1123402"/>
    <lineage>
        <taxon>Bacteria</taxon>
        <taxon>Pseudomonadati</taxon>
        <taxon>Pseudomonadota</taxon>
        <taxon>Gammaproteobacteria</taxon>
        <taxon>Enterobacterales</taxon>
        <taxon>Thorselliaceae</taxon>
        <taxon>Thorsellia</taxon>
    </lineage>
</organism>
<evidence type="ECO:0000256" key="2">
    <source>
        <dbReference type="ARBA" id="ARBA00022490"/>
    </source>
</evidence>
<comment type="function">
    <text evidence="8">Ligates lysine onto the cytidine present at position 34 of the AUA codon-specific tRNA(Ile) that contains the anticodon CAU, in an ATP-dependent manner. Cytidine is converted to lysidine, thus changing the amino acid specificity of the tRNA from methionine to isoleucine.</text>
</comment>
<dbReference type="CDD" id="cd01992">
    <property type="entry name" value="TilS_N"/>
    <property type="match status" value="1"/>
</dbReference>
<dbReference type="InterPro" id="IPR012796">
    <property type="entry name" value="Lysidine-tRNA-synth_C"/>
</dbReference>
<evidence type="ECO:0000256" key="5">
    <source>
        <dbReference type="ARBA" id="ARBA00022741"/>
    </source>
</evidence>
<comment type="subcellular location">
    <subcellularLocation>
        <location evidence="1 8">Cytoplasm</location>
    </subcellularLocation>
</comment>
<dbReference type="RefSeq" id="WP_093318207.1">
    <property type="nucleotide sequence ID" value="NZ_FOHV01000005.1"/>
</dbReference>
<evidence type="ECO:0000259" key="10">
    <source>
        <dbReference type="Pfam" id="PF09179"/>
    </source>
</evidence>
<evidence type="ECO:0000256" key="8">
    <source>
        <dbReference type="HAMAP-Rule" id="MF_01161"/>
    </source>
</evidence>
<dbReference type="GO" id="GO:0006400">
    <property type="term" value="P:tRNA modification"/>
    <property type="evidence" value="ECO:0007669"/>
    <property type="project" value="UniProtKB-UniRule"/>
</dbReference>
<keyword evidence="2 8" id="KW-0963">Cytoplasm</keyword>
<dbReference type="GO" id="GO:0032267">
    <property type="term" value="F:tRNA(Ile)-lysidine synthase activity"/>
    <property type="evidence" value="ECO:0007669"/>
    <property type="project" value="UniProtKB-EC"/>
</dbReference>
<feature type="domain" description="tRNA(Ile)-lysidine/2-thiocytidine synthase N-terminal" evidence="9">
    <location>
        <begin position="61"/>
        <end position="263"/>
    </location>
</feature>
<dbReference type="Gene3D" id="1.20.59.20">
    <property type="match status" value="1"/>
</dbReference>
<reference evidence="13" key="1">
    <citation type="submission" date="2016-10" db="EMBL/GenBank/DDBJ databases">
        <authorList>
            <person name="Varghese N."/>
            <person name="Submissions S."/>
        </authorList>
    </citation>
    <scope>NUCLEOTIDE SEQUENCE [LARGE SCALE GENOMIC DNA]</scope>
    <source>
        <strain evidence="13">DSM 18579</strain>
    </source>
</reference>
<protein>
    <recommendedName>
        <fullName evidence="8">tRNA(Ile)-lysidine synthase</fullName>
        <ecNumber evidence="8">6.3.4.19</ecNumber>
    </recommendedName>
    <alternativeName>
        <fullName evidence="8">tRNA(Ile)-2-lysyl-cytidine synthase</fullName>
    </alternativeName>
    <alternativeName>
        <fullName evidence="8">tRNA(Ile)-lysidine synthetase</fullName>
    </alternativeName>
</protein>
<evidence type="ECO:0000256" key="7">
    <source>
        <dbReference type="ARBA" id="ARBA00048539"/>
    </source>
</evidence>
<keyword evidence="4 8" id="KW-0819">tRNA processing</keyword>
<dbReference type="SUPFAM" id="SSF52402">
    <property type="entry name" value="Adenine nucleotide alpha hydrolases-like"/>
    <property type="match status" value="1"/>
</dbReference>
<gene>
    <name evidence="8" type="primary">tilS</name>
    <name evidence="12" type="ORF">SAMN02583745_00950</name>
</gene>
<keyword evidence="6 8" id="KW-0067">ATP-binding</keyword>
<dbReference type="GO" id="GO:0005737">
    <property type="term" value="C:cytoplasm"/>
    <property type="evidence" value="ECO:0007669"/>
    <property type="project" value="UniProtKB-SubCell"/>
</dbReference>
<evidence type="ECO:0000259" key="9">
    <source>
        <dbReference type="Pfam" id="PF01171"/>
    </source>
</evidence>
<comment type="similarity">
    <text evidence="8">Belongs to the tRNA(Ile)-lysidine synthase family.</text>
</comment>
<dbReference type="PANTHER" id="PTHR43033">
    <property type="entry name" value="TRNA(ILE)-LYSIDINE SYNTHASE-RELATED"/>
    <property type="match status" value="1"/>
</dbReference>